<proteinExistence type="predicted"/>
<sequence>MLIEGSVQDEQKLVCEGGDFGGRLGGSGEVGDGDAARGGVPEGFALADPGVEDGDAVAGQQVQGVAGQAG</sequence>
<reference evidence="1 2" key="1">
    <citation type="submission" date="2015-01" db="EMBL/GenBank/DDBJ databases">
        <title>Lifestyle Evolution in Cyanobacterial Symbionts of Sponges.</title>
        <authorList>
            <person name="Burgsdorf I."/>
            <person name="Slaby B.M."/>
            <person name="Handley K.M."/>
            <person name="Haber M."/>
            <person name="Blom J."/>
            <person name="Marshall C.W."/>
            <person name="Gilbert J.A."/>
            <person name="Hentschel U."/>
            <person name="Steindler L."/>
        </authorList>
    </citation>
    <scope>NUCLEOTIDE SEQUENCE [LARGE SCALE GENOMIC DNA]</scope>
    <source>
        <strain evidence="1">142</strain>
    </source>
</reference>
<comment type="caution">
    <text evidence="1">The sequence shown here is derived from an EMBL/GenBank/DDBJ whole genome shotgun (WGS) entry which is preliminary data.</text>
</comment>
<organism evidence="1 2">
    <name type="scientific">Candidatus Synechococcus spongiarum 142</name>
    <dbReference type="NCBI Taxonomy" id="1608213"/>
    <lineage>
        <taxon>Bacteria</taxon>
        <taxon>Bacillati</taxon>
        <taxon>Cyanobacteriota</taxon>
        <taxon>Cyanophyceae</taxon>
        <taxon>Synechococcales</taxon>
        <taxon>Synechococcaceae</taxon>
        <taxon>Synechococcus</taxon>
    </lineage>
</organism>
<gene>
    <name evidence="1" type="ORF">TH68_08370</name>
</gene>
<name>A0A6N3WYW1_9SYNE</name>
<accession>A0A6N3WYW1</accession>
<evidence type="ECO:0000313" key="2">
    <source>
        <dbReference type="Proteomes" id="UP000035054"/>
    </source>
</evidence>
<dbReference type="AlphaFoldDB" id="A0A6N3WYW1"/>
<feature type="non-terminal residue" evidence="1">
    <location>
        <position position="70"/>
    </location>
</feature>
<dbReference type="Proteomes" id="UP000035054">
    <property type="component" value="Unassembled WGS sequence"/>
</dbReference>
<dbReference type="EMBL" id="JXUO01000272">
    <property type="protein sequence ID" value="KKZ11701.1"/>
    <property type="molecule type" value="Genomic_DNA"/>
</dbReference>
<evidence type="ECO:0000313" key="1">
    <source>
        <dbReference type="EMBL" id="KKZ11701.1"/>
    </source>
</evidence>
<protein>
    <submittedName>
        <fullName evidence="1">Uncharacterized protein</fullName>
    </submittedName>
</protein>